<dbReference type="Gene3D" id="2.40.50.200">
    <property type="entry name" value="Bacterial OB-fold"/>
    <property type="match status" value="1"/>
</dbReference>
<dbReference type="InterPro" id="IPR005220">
    <property type="entry name" value="CarO-like"/>
</dbReference>
<protein>
    <submittedName>
        <fullName evidence="2">NirD/YgiW/YdeI family stress tolerance protein</fullName>
    </submittedName>
</protein>
<dbReference type="SUPFAM" id="SSF101756">
    <property type="entry name" value="Hypothetical protein YgiW"/>
    <property type="match status" value="1"/>
</dbReference>
<proteinExistence type="predicted"/>
<reference evidence="2 3" key="1">
    <citation type="submission" date="2024-07" db="EMBL/GenBank/DDBJ databases">
        <title>Uliginosibacterium paludis KCTC:42655.</title>
        <authorList>
            <person name="Kim M.K."/>
        </authorList>
    </citation>
    <scope>NUCLEOTIDE SEQUENCE [LARGE SCALE GENOMIC DNA]</scope>
    <source>
        <strain evidence="2 3">KCTC 42655</strain>
    </source>
</reference>
<name>A0ABV2CN78_9RHOO</name>
<evidence type="ECO:0000313" key="3">
    <source>
        <dbReference type="Proteomes" id="UP001548590"/>
    </source>
</evidence>
<evidence type="ECO:0000256" key="1">
    <source>
        <dbReference type="ARBA" id="ARBA00022729"/>
    </source>
</evidence>
<dbReference type="Proteomes" id="UP001548590">
    <property type="component" value="Unassembled WGS sequence"/>
</dbReference>
<evidence type="ECO:0000313" key="2">
    <source>
        <dbReference type="EMBL" id="MET1489351.1"/>
    </source>
</evidence>
<keyword evidence="1" id="KW-0732">Signal</keyword>
<dbReference type="EMBL" id="JBEWLZ010000003">
    <property type="protein sequence ID" value="MET1489351.1"/>
    <property type="molecule type" value="Genomic_DNA"/>
</dbReference>
<comment type="caution">
    <text evidence="2">The sequence shown here is derived from an EMBL/GenBank/DDBJ whole genome shotgun (WGS) entry which is preliminary data.</text>
</comment>
<accession>A0ABV2CN78</accession>
<gene>
    <name evidence="2" type="ORF">ABVT11_05900</name>
</gene>
<sequence length="138" mass="15199">MKSLAFTFACVLFALICAVAPVLLQYGGMTAAALDIRQLRVSALDGSTVTLQGTLTRKLNEALYEFSDDSGSLLLDLDDYPGHRQWHHGWRWPQARALGPDTRVEIFGHYIHRALGFDHLRVIDLRALPPAPSGKAAS</sequence>
<dbReference type="RefSeq" id="WP_345925639.1">
    <property type="nucleotide sequence ID" value="NZ_JBDIVF010000002.1"/>
</dbReference>
<organism evidence="2 3">
    <name type="scientific">Uliginosibacterium paludis</name>
    <dbReference type="NCBI Taxonomy" id="1615952"/>
    <lineage>
        <taxon>Bacteria</taxon>
        <taxon>Pseudomonadati</taxon>
        <taxon>Pseudomonadota</taxon>
        <taxon>Betaproteobacteria</taxon>
        <taxon>Rhodocyclales</taxon>
        <taxon>Zoogloeaceae</taxon>
        <taxon>Uliginosibacterium</taxon>
    </lineage>
</organism>
<dbReference type="InterPro" id="IPR036700">
    <property type="entry name" value="BOBF_sf"/>
</dbReference>
<dbReference type="Pfam" id="PF04076">
    <property type="entry name" value="BOF"/>
    <property type="match status" value="1"/>
</dbReference>
<dbReference type="NCBIfam" id="NF033674">
    <property type="entry name" value="stress_OB_fold"/>
    <property type="match status" value="1"/>
</dbReference>
<keyword evidence="3" id="KW-1185">Reference proteome</keyword>